<dbReference type="PANTHER" id="PTHR31025:SF9">
    <property type="entry name" value="SI:DKEY-286J15.1"/>
    <property type="match status" value="1"/>
</dbReference>
<name>A0ABP0FS71_CLALP</name>
<gene>
    <name evidence="2" type="ORF">CVLEPA_LOCUS13139</name>
</gene>
<protein>
    <recommendedName>
        <fullName evidence="4">SAM domain-containing protein</fullName>
    </recommendedName>
</protein>
<dbReference type="EMBL" id="CAWYQH010000090">
    <property type="protein sequence ID" value="CAK8682481.1"/>
    <property type="molecule type" value="Genomic_DNA"/>
</dbReference>
<accession>A0ABP0FS71</accession>
<reference evidence="2 3" key="1">
    <citation type="submission" date="2024-02" db="EMBL/GenBank/DDBJ databases">
        <authorList>
            <person name="Daric V."/>
            <person name="Darras S."/>
        </authorList>
    </citation>
    <scope>NUCLEOTIDE SEQUENCE [LARGE SCALE GENOMIC DNA]</scope>
</reference>
<feature type="compositionally biased region" description="Low complexity" evidence="1">
    <location>
        <begin position="219"/>
        <end position="230"/>
    </location>
</feature>
<dbReference type="SUPFAM" id="SSF47769">
    <property type="entry name" value="SAM/Pointed domain"/>
    <property type="match status" value="1"/>
</dbReference>
<dbReference type="InterPro" id="IPR013761">
    <property type="entry name" value="SAM/pointed_sf"/>
</dbReference>
<evidence type="ECO:0000256" key="1">
    <source>
        <dbReference type="SAM" id="MobiDB-lite"/>
    </source>
</evidence>
<proteinExistence type="predicted"/>
<dbReference type="Proteomes" id="UP001642483">
    <property type="component" value="Unassembled WGS sequence"/>
</dbReference>
<feature type="region of interest" description="Disordered" evidence="1">
    <location>
        <begin position="195"/>
        <end position="231"/>
    </location>
</feature>
<evidence type="ECO:0008006" key="4">
    <source>
        <dbReference type="Google" id="ProtNLM"/>
    </source>
</evidence>
<sequence length="489" mass="56094">MEFDGFDIRFSVVELCDYLMNNFKIPEETVHLLQVEQVDGRTLLDLNDDELQMVGFKTLGLRKSIQRLILQFKNVHDTMRMQKKCHYQDLTDLVGKDAPGKEALSQLEKDGFFNTVNQQLFVNRCTDILVEKGIEMGFARNYPTREMKIKMAESIVESFPQLKYNRDGSAGFEHFYDPIKGGGYLENRLKTMRKRMSPEGKAYKKRRNATKRKNESDTESSSGMSESSGSNDIRMLLSDLKEKKKILQNFVPSVANKMEIFALTDETFQLRRQDVELDKLSMTEFLKEYPRFSDVNEGILFEREFELMHQEAKSLSLVLDEKFCRAVEKVAQIRLTNITSSNITENKLHTIHMLEKLLPPLNLRRKGYQSAQSHAIFQFAGAGTDPTNFAVHKDPGLTQPFLLAVGNSSQPDQYYIVVDFAVIYVGNDVVRALYRLFCSFWVCNISYYPRLAPFYNLLEVLVINKTPVCSVKTVLAAINAVENTACTVD</sequence>
<dbReference type="PANTHER" id="PTHR31025">
    <property type="entry name" value="SI:CH211-196P9.1-RELATED"/>
    <property type="match status" value="1"/>
</dbReference>
<evidence type="ECO:0000313" key="3">
    <source>
        <dbReference type="Proteomes" id="UP001642483"/>
    </source>
</evidence>
<evidence type="ECO:0000313" key="2">
    <source>
        <dbReference type="EMBL" id="CAK8682481.1"/>
    </source>
</evidence>
<dbReference type="CDD" id="cd09487">
    <property type="entry name" value="SAM_superfamily"/>
    <property type="match status" value="1"/>
</dbReference>
<organism evidence="2 3">
    <name type="scientific">Clavelina lepadiformis</name>
    <name type="common">Light-bulb sea squirt</name>
    <name type="synonym">Ascidia lepadiformis</name>
    <dbReference type="NCBI Taxonomy" id="159417"/>
    <lineage>
        <taxon>Eukaryota</taxon>
        <taxon>Metazoa</taxon>
        <taxon>Chordata</taxon>
        <taxon>Tunicata</taxon>
        <taxon>Ascidiacea</taxon>
        <taxon>Aplousobranchia</taxon>
        <taxon>Clavelinidae</taxon>
        <taxon>Clavelina</taxon>
    </lineage>
</organism>
<comment type="caution">
    <text evidence="2">The sequence shown here is derived from an EMBL/GenBank/DDBJ whole genome shotgun (WGS) entry which is preliminary data.</text>
</comment>
<keyword evidence="3" id="KW-1185">Reference proteome</keyword>
<dbReference type="Gene3D" id="1.10.150.50">
    <property type="entry name" value="Transcription Factor, Ets-1"/>
    <property type="match status" value="1"/>
</dbReference>